<evidence type="ECO:0000256" key="5">
    <source>
        <dbReference type="ARBA" id="ARBA00022882"/>
    </source>
</evidence>
<dbReference type="AlphaFoldDB" id="A0A1H1S237"/>
<evidence type="ECO:0000256" key="9">
    <source>
        <dbReference type="ARBA" id="ARBA00023136"/>
    </source>
</evidence>
<feature type="transmembrane region" description="Helical" evidence="11">
    <location>
        <begin position="59"/>
        <end position="80"/>
    </location>
</feature>
<dbReference type="Proteomes" id="UP000243904">
    <property type="component" value="Chromosome I"/>
</dbReference>
<name>A0A1H1S237_9BRAD</name>
<keyword evidence="3" id="KW-0633">Potassium transport</keyword>
<dbReference type="EMBL" id="LT629750">
    <property type="protein sequence ID" value="SDS42064.1"/>
    <property type="molecule type" value="Genomic_DNA"/>
</dbReference>
<dbReference type="GO" id="GO:0034702">
    <property type="term" value="C:monoatomic ion channel complex"/>
    <property type="evidence" value="ECO:0007669"/>
    <property type="project" value="UniProtKB-KW"/>
</dbReference>
<evidence type="ECO:0000256" key="3">
    <source>
        <dbReference type="ARBA" id="ARBA00022538"/>
    </source>
</evidence>
<dbReference type="GO" id="GO:1990573">
    <property type="term" value="P:potassium ion import across plasma membrane"/>
    <property type="evidence" value="ECO:0007669"/>
    <property type="project" value="TreeGrafter"/>
</dbReference>
<sequence>MPLTHGCIQILNMFKSQSEHKSRARVVQFGRHEIVTEGLNLSFWADISHRCMTARWPSFIGGAALVFIVFNAAFAVLYWIGDQPIANVPGGAYIDYLYFSIETLSTAGYGDMHPQTHYGHFIAAVELFTGIFSMSLMTGLIFARFSRPSARLLFADNPVISNHEGKLTLMVRFANERHNIIGNATAKLWLLKNVVSEEGRSFRRFYELPLVRNEHPALALSWTLYHVIDEQSPLYGQTADDLDASGVSLMLVVSGYDVVAAQTVDARKSYDHPDILFGHSYADILGTLEDGRLRIDYGRFHDTVPV</sequence>
<keyword evidence="2" id="KW-0813">Transport</keyword>
<dbReference type="PRINTS" id="PR01320">
    <property type="entry name" value="KIRCHANNEL"/>
</dbReference>
<keyword evidence="4 11" id="KW-0812">Transmembrane</keyword>
<gene>
    <name evidence="14" type="ORF">SAMN05444158_2009</name>
</gene>
<evidence type="ECO:0000256" key="10">
    <source>
        <dbReference type="ARBA" id="ARBA00023303"/>
    </source>
</evidence>
<evidence type="ECO:0000259" key="12">
    <source>
        <dbReference type="Pfam" id="PF07885"/>
    </source>
</evidence>
<keyword evidence="5" id="KW-0851">Voltage-gated channel</keyword>
<dbReference type="PANTHER" id="PTHR11767">
    <property type="entry name" value="INWARD RECTIFIER POTASSIUM CHANNEL"/>
    <property type="match status" value="1"/>
</dbReference>
<evidence type="ECO:0000313" key="14">
    <source>
        <dbReference type="EMBL" id="SDS42064.1"/>
    </source>
</evidence>
<dbReference type="InterPro" id="IPR041647">
    <property type="entry name" value="IRK_C"/>
</dbReference>
<dbReference type="Gene3D" id="2.60.40.1400">
    <property type="entry name" value="G protein-activated inward rectifier potassium channel 1"/>
    <property type="match status" value="1"/>
</dbReference>
<keyword evidence="9 11" id="KW-0472">Membrane</keyword>
<keyword evidence="6" id="KW-0630">Potassium</keyword>
<dbReference type="InterPro" id="IPR016449">
    <property type="entry name" value="K_chnl_inward-rec_Kir"/>
</dbReference>
<evidence type="ECO:0000256" key="1">
    <source>
        <dbReference type="ARBA" id="ARBA00004141"/>
    </source>
</evidence>
<organism evidence="14 15">
    <name type="scientific">Bradyrhizobium canariense</name>
    <dbReference type="NCBI Taxonomy" id="255045"/>
    <lineage>
        <taxon>Bacteria</taxon>
        <taxon>Pseudomonadati</taxon>
        <taxon>Pseudomonadota</taxon>
        <taxon>Alphaproteobacteria</taxon>
        <taxon>Hyphomicrobiales</taxon>
        <taxon>Nitrobacteraceae</taxon>
        <taxon>Bradyrhizobium</taxon>
    </lineage>
</organism>
<evidence type="ECO:0000256" key="8">
    <source>
        <dbReference type="ARBA" id="ARBA00023065"/>
    </source>
</evidence>
<dbReference type="SUPFAM" id="SSF81324">
    <property type="entry name" value="Voltage-gated potassium channels"/>
    <property type="match status" value="1"/>
</dbReference>
<dbReference type="GO" id="GO:0005886">
    <property type="term" value="C:plasma membrane"/>
    <property type="evidence" value="ECO:0007669"/>
    <property type="project" value="TreeGrafter"/>
</dbReference>
<dbReference type="InterPro" id="IPR013518">
    <property type="entry name" value="K_chnl_inward-rec_Kir_cyto"/>
</dbReference>
<dbReference type="GO" id="GO:0034765">
    <property type="term" value="P:regulation of monoatomic ion transmembrane transport"/>
    <property type="evidence" value="ECO:0007669"/>
    <property type="project" value="TreeGrafter"/>
</dbReference>
<keyword evidence="7 11" id="KW-1133">Transmembrane helix</keyword>
<accession>A0A1H1S237</accession>
<evidence type="ECO:0000259" key="13">
    <source>
        <dbReference type="Pfam" id="PF17655"/>
    </source>
</evidence>
<dbReference type="Pfam" id="PF07885">
    <property type="entry name" value="Ion_trans_2"/>
    <property type="match status" value="1"/>
</dbReference>
<keyword evidence="8" id="KW-0406">Ion transport</keyword>
<keyword evidence="15" id="KW-1185">Reference proteome</keyword>
<keyword evidence="10 14" id="KW-0407">Ion channel</keyword>
<evidence type="ECO:0000256" key="7">
    <source>
        <dbReference type="ARBA" id="ARBA00022989"/>
    </source>
</evidence>
<dbReference type="InterPro" id="IPR014756">
    <property type="entry name" value="Ig_E-set"/>
</dbReference>
<evidence type="ECO:0000256" key="4">
    <source>
        <dbReference type="ARBA" id="ARBA00022692"/>
    </source>
</evidence>
<comment type="subcellular location">
    <subcellularLocation>
        <location evidence="1">Membrane</location>
        <topology evidence="1">Multi-pass membrane protein</topology>
    </subcellularLocation>
</comment>
<dbReference type="SUPFAM" id="SSF81296">
    <property type="entry name" value="E set domains"/>
    <property type="match status" value="1"/>
</dbReference>
<evidence type="ECO:0000256" key="6">
    <source>
        <dbReference type="ARBA" id="ARBA00022958"/>
    </source>
</evidence>
<feature type="transmembrane region" description="Helical" evidence="11">
    <location>
        <begin position="121"/>
        <end position="143"/>
    </location>
</feature>
<protein>
    <submittedName>
        <fullName evidence="14">Inward rectifier potassium channel</fullName>
    </submittedName>
</protein>
<feature type="domain" description="Inward rectifier potassium channel C-terminal" evidence="13">
    <location>
        <begin position="153"/>
        <end position="306"/>
    </location>
</feature>
<dbReference type="Gene3D" id="1.10.287.70">
    <property type="match status" value="1"/>
</dbReference>
<evidence type="ECO:0000256" key="2">
    <source>
        <dbReference type="ARBA" id="ARBA00022448"/>
    </source>
</evidence>
<evidence type="ECO:0000256" key="11">
    <source>
        <dbReference type="SAM" id="Phobius"/>
    </source>
</evidence>
<evidence type="ECO:0000313" key="15">
    <source>
        <dbReference type="Proteomes" id="UP000243904"/>
    </source>
</evidence>
<reference evidence="15" key="1">
    <citation type="submission" date="2016-10" db="EMBL/GenBank/DDBJ databases">
        <authorList>
            <person name="Varghese N."/>
            <person name="Submissions S."/>
        </authorList>
    </citation>
    <scope>NUCLEOTIDE SEQUENCE [LARGE SCALE GENOMIC DNA]</scope>
    <source>
        <strain evidence="15">GAS369</strain>
    </source>
</reference>
<feature type="domain" description="Potassium channel" evidence="12">
    <location>
        <begin position="66"/>
        <end position="145"/>
    </location>
</feature>
<dbReference type="GO" id="GO:0005242">
    <property type="term" value="F:inward rectifier potassium channel activity"/>
    <property type="evidence" value="ECO:0007669"/>
    <property type="project" value="InterPro"/>
</dbReference>
<dbReference type="InterPro" id="IPR013099">
    <property type="entry name" value="K_chnl_dom"/>
</dbReference>
<proteinExistence type="predicted"/>
<dbReference type="Pfam" id="PF17655">
    <property type="entry name" value="IRK_C"/>
    <property type="match status" value="1"/>
</dbReference>
<dbReference type="PANTHER" id="PTHR11767:SF102">
    <property type="entry name" value="INWARDLY RECTIFYING POTASSIUM CHANNEL 1, ISOFORM F"/>
    <property type="match status" value="1"/>
</dbReference>